<feature type="coiled-coil region" evidence="1">
    <location>
        <begin position="85"/>
        <end position="112"/>
    </location>
</feature>
<protein>
    <submittedName>
        <fullName evidence="2">Uncharacterized protein</fullName>
    </submittedName>
</protein>
<dbReference type="EMBL" id="MKKU01000548">
    <property type="protein sequence ID" value="RNF08044.1"/>
    <property type="molecule type" value="Genomic_DNA"/>
</dbReference>
<dbReference type="Proteomes" id="UP000284403">
    <property type="component" value="Unassembled WGS sequence"/>
</dbReference>
<evidence type="ECO:0000256" key="1">
    <source>
        <dbReference type="SAM" id="Coils"/>
    </source>
</evidence>
<evidence type="ECO:0000313" key="3">
    <source>
        <dbReference type="Proteomes" id="UP000284403"/>
    </source>
</evidence>
<dbReference type="AlphaFoldDB" id="A0A3R7M2U3"/>
<dbReference type="OrthoDB" id="245947at2759"/>
<feature type="coiled-coil region" evidence="1">
    <location>
        <begin position="14"/>
        <end position="41"/>
    </location>
</feature>
<dbReference type="GeneID" id="40320864"/>
<comment type="caution">
    <text evidence="2">The sequence shown here is derived from an EMBL/GenBank/DDBJ whole genome shotgun (WGS) entry which is preliminary data.</text>
</comment>
<reference evidence="2 3" key="1">
    <citation type="journal article" date="2018" name="BMC Genomics">
        <title>Genomic comparison of Trypanosoma conorhini and Trypanosoma rangeli to Trypanosoma cruzi strains of high and low virulence.</title>
        <authorList>
            <person name="Bradwell K.R."/>
            <person name="Koparde V.N."/>
            <person name="Matveyev A.V."/>
            <person name="Serrano M.G."/>
            <person name="Alves J.M."/>
            <person name="Parikh H."/>
            <person name="Huang B."/>
            <person name="Lee V."/>
            <person name="Espinosa-Alvarez O."/>
            <person name="Ortiz P.A."/>
            <person name="Costa-Martins A.G."/>
            <person name="Teixeira M.M."/>
            <person name="Buck G.A."/>
        </authorList>
    </citation>
    <scope>NUCLEOTIDE SEQUENCE [LARGE SCALE GENOMIC DNA]</scope>
    <source>
        <strain evidence="2 3">025E</strain>
    </source>
</reference>
<dbReference type="RefSeq" id="XP_029225766.1">
    <property type="nucleotide sequence ID" value="XM_029374119.1"/>
</dbReference>
<accession>A0A3R7M2U3</accession>
<organism evidence="2 3">
    <name type="scientific">Trypanosoma conorhini</name>
    <dbReference type="NCBI Taxonomy" id="83891"/>
    <lineage>
        <taxon>Eukaryota</taxon>
        <taxon>Discoba</taxon>
        <taxon>Euglenozoa</taxon>
        <taxon>Kinetoplastea</taxon>
        <taxon>Metakinetoplastina</taxon>
        <taxon>Trypanosomatida</taxon>
        <taxon>Trypanosomatidae</taxon>
        <taxon>Trypanosoma</taxon>
    </lineage>
</organism>
<keyword evidence="3" id="KW-1185">Reference proteome</keyword>
<keyword evidence="1" id="KW-0175">Coiled coil</keyword>
<evidence type="ECO:0000313" key="2">
    <source>
        <dbReference type="EMBL" id="RNF08044.1"/>
    </source>
</evidence>
<gene>
    <name evidence="2" type="ORF">Tco025E_07253</name>
</gene>
<name>A0A3R7M2U3_9TRYP</name>
<sequence length="218" mass="24847">MDTTDVYRLRLAAVERAERLLERHEAELAAREQLLERALAEGMHPSQDDWRQRVEAALCGVRKRGEVHYGGGTSGGSGHTATAVLKEWEDLIAQLEKHAAQWRRKDAELTARERDVAQREAALEEGQQCVQKESERLTKSQAALSAMRVAVEQRTRDLNVRESELLAGHGRSMEEEERYKAARVALQQRETQLTSDQERCNRLLEALCELYARLALLF</sequence>
<proteinExistence type="predicted"/>